<dbReference type="InterPro" id="IPR022996">
    <property type="entry name" value="UPF0310"/>
</dbReference>
<reference evidence="3 4" key="1">
    <citation type="submission" date="2019-06" db="EMBL/GenBank/DDBJ databases">
        <title>Complete genome sequence of Janthinobacterium sp. SNU WT3 isolated from diseased rainbow trout.</title>
        <authorList>
            <person name="Oh W.T."/>
            <person name="Park S.C."/>
        </authorList>
    </citation>
    <scope>NUCLEOTIDE SEQUENCE [LARGE SCALE GENOMIC DNA]</scope>
    <source>
        <strain evidence="3 4">SNU WT3</strain>
    </source>
</reference>
<keyword evidence="4" id="KW-1185">Reference proteome</keyword>
<evidence type="ECO:0000313" key="4">
    <source>
        <dbReference type="Proteomes" id="UP000316665"/>
    </source>
</evidence>
<name>A0A4Y6RB91_9BURK</name>
<dbReference type="Pfam" id="PF01878">
    <property type="entry name" value="EVE"/>
    <property type="match status" value="1"/>
</dbReference>
<dbReference type="CDD" id="cd21132">
    <property type="entry name" value="EVE-like"/>
    <property type="match status" value="1"/>
</dbReference>
<dbReference type="SUPFAM" id="SSF88697">
    <property type="entry name" value="PUA domain-like"/>
    <property type="match status" value="1"/>
</dbReference>
<dbReference type="EMBL" id="CP041185">
    <property type="protein sequence ID" value="QDG70139.1"/>
    <property type="molecule type" value="Genomic_DNA"/>
</dbReference>
<dbReference type="Gene3D" id="3.10.590.10">
    <property type="entry name" value="ph1033 like domains"/>
    <property type="match status" value="1"/>
</dbReference>
<accession>A0A4Y6RB91</accession>
<dbReference type="KEGG" id="jas:FJQ89_06675"/>
<dbReference type="AlphaFoldDB" id="A0A4Y6RB91"/>
<dbReference type="Proteomes" id="UP000316665">
    <property type="component" value="Chromosome"/>
</dbReference>
<organism evidence="3 4">
    <name type="scientific">Janthinobacterium tructae</name>
    <dbReference type="NCBI Taxonomy" id="2590869"/>
    <lineage>
        <taxon>Bacteria</taxon>
        <taxon>Pseudomonadati</taxon>
        <taxon>Pseudomonadota</taxon>
        <taxon>Betaproteobacteria</taxon>
        <taxon>Burkholderiales</taxon>
        <taxon>Oxalobacteraceae</taxon>
        <taxon>Janthinobacterium</taxon>
    </lineage>
</organism>
<comment type="similarity">
    <text evidence="1">Belongs to the UPF0310 family.</text>
</comment>
<sequence length="170" mass="18653">MSRNWVAVASAEHVRVGREGGFMQVCHGKAAPLRRLKPGDRVVYYSPTLEFRGKNKLQAFTAIGIVKIGDPYQLNMGGGFCPFRRDVVWLPAHEVSIQPLLGMLEFAAGKRNWGYQFRFGVFPISDHDMQIIAAAMGVGFPVEAQPYADSNIADVNLTLCTAGTVLAKNP</sequence>
<dbReference type="InterPro" id="IPR002740">
    <property type="entry name" value="EVE_domain"/>
</dbReference>
<protein>
    <recommendedName>
        <fullName evidence="1">UPF0310 protein FJQ89_06675</fullName>
    </recommendedName>
</protein>
<gene>
    <name evidence="3" type="ORF">FJQ89_06675</name>
</gene>
<evidence type="ECO:0000256" key="1">
    <source>
        <dbReference type="HAMAP-Rule" id="MF_00771"/>
    </source>
</evidence>
<dbReference type="NCBIfam" id="NF002616">
    <property type="entry name" value="PRK02268.1-2"/>
    <property type="match status" value="1"/>
</dbReference>
<proteinExistence type="inferred from homology"/>
<dbReference type="RefSeq" id="WP_141169571.1">
    <property type="nucleotide sequence ID" value="NZ_CP041185.1"/>
</dbReference>
<evidence type="ECO:0000259" key="2">
    <source>
        <dbReference type="Pfam" id="PF01878"/>
    </source>
</evidence>
<dbReference type="HAMAP" id="MF_00771">
    <property type="entry name" value="UPF0310"/>
    <property type="match status" value="1"/>
</dbReference>
<dbReference type="OrthoDB" id="9793567at2"/>
<dbReference type="InterPro" id="IPR015947">
    <property type="entry name" value="PUA-like_sf"/>
</dbReference>
<evidence type="ECO:0000313" key="3">
    <source>
        <dbReference type="EMBL" id="QDG70139.1"/>
    </source>
</evidence>
<feature type="domain" description="EVE" evidence="2">
    <location>
        <begin position="4"/>
        <end position="134"/>
    </location>
</feature>